<dbReference type="RefSeq" id="XP_020175816.1">
    <property type="nucleotide sequence ID" value="XM_020320227.4"/>
</dbReference>
<dbReference type="GeneID" id="109761418"/>
<evidence type="ECO:0000259" key="1">
    <source>
        <dbReference type="Pfam" id="PF13960"/>
    </source>
</evidence>
<dbReference type="Pfam" id="PF13960">
    <property type="entry name" value="DUF4218"/>
    <property type="match status" value="1"/>
</dbReference>
<accession>A0A453HYJ7</accession>
<proteinExistence type="predicted"/>
<sequence length="213" mass="24354">MWFLERYLCVLKSYVRNRAHPEGSIAEAHLADECMMFCSRYIDGFATKHNRPSRNDDDDEAVDVEQGSTLFPSVGKPLGKPGNYVLRGLAKFQAHRYVLFNCSDVNPFFRAHTDEITSERDVSSNTVESIQHDKFKDWFKAHIIKLEKENGIGSINNDIRWLARGPVDAAKRYRAYNSRGYRFRPKRLDRASQNSGVVVRAKTSTYAAPDDAT</sequence>
<dbReference type="PANTHER" id="PTHR48451:SF1">
    <property type="entry name" value="DUF4218 DOMAIN-CONTAINING PROTEIN"/>
    <property type="match status" value="1"/>
</dbReference>
<dbReference type="RefSeq" id="XP_020175817.1">
    <property type="nucleotide sequence ID" value="XM_020320228.4"/>
</dbReference>
<keyword evidence="3" id="KW-1185">Reference proteome</keyword>
<dbReference type="Proteomes" id="UP000015105">
    <property type="component" value="Chromosome 4D"/>
</dbReference>
<name>A0A453HYJ7_AEGTS</name>
<dbReference type="AlphaFoldDB" id="A0A453HYJ7"/>
<dbReference type="STRING" id="200361.A0A453HYJ7"/>
<reference evidence="3" key="2">
    <citation type="journal article" date="2017" name="Nat. Plants">
        <title>The Aegilops tauschii genome reveals multiple impacts of transposons.</title>
        <authorList>
            <person name="Zhao G."/>
            <person name="Zou C."/>
            <person name="Li K."/>
            <person name="Wang K."/>
            <person name="Li T."/>
            <person name="Gao L."/>
            <person name="Zhang X."/>
            <person name="Wang H."/>
            <person name="Yang Z."/>
            <person name="Liu X."/>
            <person name="Jiang W."/>
            <person name="Mao L."/>
            <person name="Kong X."/>
            <person name="Jiao Y."/>
            <person name="Jia J."/>
        </authorList>
    </citation>
    <scope>NUCLEOTIDE SEQUENCE [LARGE SCALE GENOMIC DNA]</scope>
    <source>
        <strain evidence="3">cv. AL8/78</strain>
    </source>
</reference>
<dbReference type="RefSeq" id="XP_020175815.1">
    <property type="nucleotide sequence ID" value="XM_020320226.4"/>
</dbReference>
<dbReference type="EnsemblPlants" id="AET4Gv20359600.2">
    <property type="protein sequence ID" value="AET4Gv20359600.2"/>
    <property type="gene ID" value="AET4Gv20359600"/>
</dbReference>
<dbReference type="KEGG" id="ats:109761418"/>
<dbReference type="PANTHER" id="PTHR48451">
    <property type="entry name" value="DUF4218 DOMAIN-CONTAINING PROTEIN"/>
    <property type="match status" value="1"/>
</dbReference>
<evidence type="ECO:0000313" key="3">
    <source>
        <dbReference type="Proteomes" id="UP000015105"/>
    </source>
</evidence>
<reference evidence="2" key="4">
    <citation type="submission" date="2019-03" db="UniProtKB">
        <authorList>
            <consortium name="EnsemblPlants"/>
        </authorList>
    </citation>
    <scope>IDENTIFICATION</scope>
</reference>
<dbReference type="EnsemblPlants" id="AET4Gv20359600.4">
    <property type="protein sequence ID" value="AET4Gv20359600.4"/>
    <property type="gene ID" value="AET4Gv20359600"/>
</dbReference>
<dbReference type="Gramene" id="AET4Gv20359600.4">
    <property type="protein sequence ID" value="AET4Gv20359600.4"/>
    <property type="gene ID" value="AET4Gv20359600"/>
</dbReference>
<feature type="domain" description="DUF4218" evidence="1">
    <location>
        <begin position="1"/>
        <end position="55"/>
    </location>
</feature>
<dbReference type="InterPro" id="IPR025452">
    <property type="entry name" value="DUF4218"/>
</dbReference>
<reference evidence="2" key="5">
    <citation type="journal article" date="2021" name="G3 (Bethesda)">
        <title>Aegilops tauschii genome assembly Aet v5.0 features greater sequence contiguity and improved annotation.</title>
        <authorList>
            <person name="Wang L."/>
            <person name="Zhu T."/>
            <person name="Rodriguez J.C."/>
            <person name="Deal K.R."/>
            <person name="Dubcovsky J."/>
            <person name="McGuire P.E."/>
            <person name="Lux T."/>
            <person name="Spannagl M."/>
            <person name="Mayer K.F.X."/>
            <person name="Baldrich P."/>
            <person name="Meyers B.C."/>
            <person name="Huo N."/>
            <person name="Gu Y.Q."/>
            <person name="Zhou H."/>
            <person name="Devos K.M."/>
            <person name="Bennetzen J.L."/>
            <person name="Unver T."/>
            <person name="Budak H."/>
            <person name="Gulick P.J."/>
            <person name="Galiba G."/>
            <person name="Kalapos B."/>
            <person name="Nelson D.R."/>
            <person name="Li P."/>
            <person name="You F.M."/>
            <person name="Luo M.C."/>
            <person name="Dvorak J."/>
        </authorList>
    </citation>
    <scope>NUCLEOTIDE SEQUENCE [LARGE SCALE GENOMIC DNA]</scope>
    <source>
        <strain evidence="2">cv. AL8/78</strain>
    </source>
</reference>
<dbReference type="OMA" id="HNCASAK"/>
<reference evidence="3" key="1">
    <citation type="journal article" date="2014" name="Science">
        <title>Ancient hybridizations among the ancestral genomes of bread wheat.</title>
        <authorList>
            <consortium name="International Wheat Genome Sequencing Consortium,"/>
            <person name="Marcussen T."/>
            <person name="Sandve S.R."/>
            <person name="Heier L."/>
            <person name="Spannagl M."/>
            <person name="Pfeifer M."/>
            <person name="Jakobsen K.S."/>
            <person name="Wulff B.B."/>
            <person name="Steuernagel B."/>
            <person name="Mayer K.F."/>
            <person name="Olsen O.A."/>
        </authorList>
    </citation>
    <scope>NUCLEOTIDE SEQUENCE [LARGE SCALE GENOMIC DNA]</scope>
    <source>
        <strain evidence="3">cv. AL8/78</strain>
    </source>
</reference>
<evidence type="ECO:0000313" key="2">
    <source>
        <dbReference type="EnsemblPlants" id="AET4Gv20359600.4"/>
    </source>
</evidence>
<dbReference type="Gramene" id="AET4Gv20359600.2">
    <property type="protein sequence ID" value="AET4Gv20359600.2"/>
    <property type="gene ID" value="AET4Gv20359600"/>
</dbReference>
<organism evidence="2 3">
    <name type="scientific">Aegilops tauschii subsp. strangulata</name>
    <name type="common">Goatgrass</name>
    <dbReference type="NCBI Taxonomy" id="200361"/>
    <lineage>
        <taxon>Eukaryota</taxon>
        <taxon>Viridiplantae</taxon>
        <taxon>Streptophyta</taxon>
        <taxon>Embryophyta</taxon>
        <taxon>Tracheophyta</taxon>
        <taxon>Spermatophyta</taxon>
        <taxon>Magnoliopsida</taxon>
        <taxon>Liliopsida</taxon>
        <taxon>Poales</taxon>
        <taxon>Poaceae</taxon>
        <taxon>BOP clade</taxon>
        <taxon>Pooideae</taxon>
        <taxon>Triticodae</taxon>
        <taxon>Triticeae</taxon>
        <taxon>Triticinae</taxon>
        <taxon>Aegilops</taxon>
    </lineage>
</organism>
<protein>
    <recommendedName>
        <fullName evidence="1">DUF4218 domain-containing protein</fullName>
    </recommendedName>
</protein>
<dbReference type="OrthoDB" id="783809at2759"/>
<reference evidence="2" key="3">
    <citation type="journal article" date="2017" name="Nature">
        <title>Genome sequence of the progenitor of the wheat D genome Aegilops tauschii.</title>
        <authorList>
            <person name="Luo M.C."/>
            <person name="Gu Y.Q."/>
            <person name="Puiu D."/>
            <person name="Wang H."/>
            <person name="Twardziok S.O."/>
            <person name="Deal K.R."/>
            <person name="Huo N."/>
            <person name="Zhu T."/>
            <person name="Wang L."/>
            <person name="Wang Y."/>
            <person name="McGuire P.E."/>
            <person name="Liu S."/>
            <person name="Long H."/>
            <person name="Ramasamy R.K."/>
            <person name="Rodriguez J.C."/>
            <person name="Van S.L."/>
            <person name="Yuan L."/>
            <person name="Wang Z."/>
            <person name="Xia Z."/>
            <person name="Xiao L."/>
            <person name="Anderson O.D."/>
            <person name="Ouyang S."/>
            <person name="Liang Y."/>
            <person name="Zimin A.V."/>
            <person name="Pertea G."/>
            <person name="Qi P."/>
            <person name="Bennetzen J.L."/>
            <person name="Dai X."/>
            <person name="Dawson M.W."/>
            <person name="Muller H.G."/>
            <person name="Kugler K."/>
            <person name="Rivarola-Duarte L."/>
            <person name="Spannagl M."/>
            <person name="Mayer K.F.X."/>
            <person name="Lu F.H."/>
            <person name="Bevan M.W."/>
            <person name="Leroy P."/>
            <person name="Li P."/>
            <person name="You F.M."/>
            <person name="Sun Q."/>
            <person name="Liu Z."/>
            <person name="Lyons E."/>
            <person name="Wicker T."/>
            <person name="Salzberg S.L."/>
            <person name="Devos K.M."/>
            <person name="Dvorak J."/>
        </authorList>
    </citation>
    <scope>NUCLEOTIDE SEQUENCE [LARGE SCALE GENOMIC DNA]</scope>
    <source>
        <strain evidence="2">cv. AL8/78</strain>
    </source>
</reference>